<feature type="transmembrane region" description="Helical" evidence="1">
    <location>
        <begin position="132"/>
        <end position="151"/>
    </location>
</feature>
<gene>
    <name evidence="2" type="ORF">AVEN_170610_1</name>
</gene>
<evidence type="ECO:0000313" key="3">
    <source>
        <dbReference type="Proteomes" id="UP000499080"/>
    </source>
</evidence>
<keyword evidence="1" id="KW-0812">Transmembrane</keyword>
<name>A0A4Y2WLE2_ARAVE</name>
<evidence type="ECO:0000256" key="1">
    <source>
        <dbReference type="SAM" id="Phobius"/>
    </source>
</evidence>
<evidence type="ECO:0000313" key="2">
    <source>
        <dbReference type="EMBL" id="GBO36767.1"/>
    </source>
</evidence>
<keyword evidence="3" id="KW-1185">Reference proteome</keyword>
<dbReference type="AlphaFoldDB" id="A0A4Y2WLE2"/>
<organism evidence="2 3">
    <name type="scientific">Araneus ventricosus</name>
    <name type="common">Orbweaver spider</name>
    <name type="synonym">Epeira ventricosa</name>
    <dbReference type="NCBI Taxonomy" id="182803"/>
    <lineage>
        <taxon>Eukaryota</taxon>
        <taxon>Metazoa</taxon>
        <taxon>Ecdysozoa</taxon>
        <taxon>Arthropoda</taxon>
        <taxon>Chelicerata</taxon>
        <taxon>Arachnida</taxon>
        <taxon>Araneae</taxon>
        <taxon>Araneomorphae</taxon>
        <taxon>Entelegynae</taxon>
        <taxon>Araneoidea</taxon>
        <taxon>Araneidae</taxon>
        <taxon>Araneus</taxon>
    </lineage>
</organism>
<dbReference type="Proteomes" id="UP000499080">
    <property type="component" value="Unassembled WGS sequence"/>
</dbReference>
<comment type="caution">
    <text evidence="2">The sequence shown here is derived from an EMBL/GenBank/DDBJ whole genome shotgun (WGS) entry which is preliminary data.</text>
</comment>
<feature type="transmembrane region" description="Helical" evidence="1">
    <location>
        <begin position="101"/>
        <end position="120"/>
    </location>
</feature>
<accession>A0A4Y2WLE2</accession>
<dbReference type="EMBL" id="BGPR01061025">
    <property type="protein sequence ID" value="GBO36767.1"/>
    <property type="molecule type" value="Genomic_DNA"/>
</dbReference>
<sequence length="192" mass="21416">MLLGRRGRHRSCCSSRGQQAAARFSQSVQSTHIPRSHQSAAFLQSVGPLLVLRLSSHKHLRRVERLHCSARTVGTSLRRHLRETLSATLAQACAIFVHRTVMMICCAGSPCSFLLLLSSYPVSTDLLRFSQAWLSLLLVPAVLFQSACSFLRSFQSTINHCSPFVYSSCPFDLLLILPQAYLLLICHRAVIH</sequence>
<keyword evidence="1" id="KW-0472">Membrane</keyword>
<protein>
    <submittedName>
        <fullName evidence="2">Uncharacterized protein</fullName>
    </submittedName>
</protein>
<keyword evidence="1" id="KW-1133">Transmembrane helix</keyword>
<proteinExistence type="predicted"/>
<reference evidence="2 3" key="1">
    <citation type="journal article" date="2019" name="Sci. Rep.">
        <title>Orb-weaving spider Araneus ventricosus genome elucidates the spidroin gene catalogue.</title>
        <authorList>
            <person name="Kono N."/>
            <person name="Nakamura H."/>
            <person name="Ohtoshi R."/>
            <person name="Moran D.A.P."/>
            <person name="Shinohara A."/>
            <person name="Yoshida Y."/>
            <person name="Fujiwara M."/>
            <person name="Mori M."/>
            <person name="Tomita M."/>
            <person name="Arakawa K."/>
        </authorList>
    </citation>
    <scope>NUCLEOTIDE SEQUENCE [LARGE SCALE GENOMIC DNA]</scope>
</reference>